<dbReference type="InterPro" id="IPR042099">
    <property type="entry name" value="ANL_N_sf"/>
</dbReference>
<keyword evidence="4" id="KW-0547">Nucleotide-binding</keyword>
<organism evidence="7 8">
    <name type="scientific">Musa troglodytarum</name>
    <name type="common">fe'i banana</name>
    <dbReference type="NCBI Taxonomy" id="320322"/>
    <lineage>
        <taxon>Eukaryota</taxon>
        <taxon>Viridiplantae</taxon>
        <taxon>Streptophyta</taxon>
        <taxon>Embryophyta</taxon>
        <taxon>Tracheophyta</taxon>
        <taxon>Spermatophyta</taxon>
        <taxon>Magnoliopsida</taxon>
        <taxon>Liliopsida</taxon>
        <taxon>Zingiberales</taxon>
        <taxon>Musaceae</taxon>
        <taxon>Musa</taxon>
    </lineage>
</organism>
<comment type="catalytic activity">
    <reaction evidence="5">
        <text>(E)-4-coumarate + ATP + CoA = (E)-4-coumaroyl-CoA + AMP + diphosphate</text>
        <dbReference type="Rhea" id="RHEA:19641"/>
        <dbReference type="ChEBI" id="CHEBI:12876"/>
        <dbReference type="ChEBI" id="CHEBI:30616"/>
        <dbReference type="ChEBI" id="CHEBI:33019"/>
        <dbReference type="ChEBI" id="CHEBI:57287"/>
        <dbReference type="ChEBI" id="CHEBI:85008"/>
        <dbReference type="ChEBI" id="CHEBI:456215"/>
        <dbReference type="EC" id="6.2.1.12"/>
    </reaction>
    <physiologicalReaction direction="left-to-right" evidence="5">
        <dbReference type="Rhea" id="RHEA:19642"/>
    </physiologicalReaction>
</comment>
<evidence type="ECO:0000256" key="5">
    <source>
        <dbReference type="ARBA" id="ARBA00034252"/>
    </source>
</evidence>
<evidence type="ECO:0000256" key="3">
    <source>
        <dbReference type="ARBA" id="ARBA00022598"/>
    </source>
</evidence>
<dbReference type="GO" id="GO:0016207">
    <property type="term" value="F:4-coumarate-CoA ligase activity"/>
    <property type="evidence" value="ECO:0007669"/>
    <property type="project" value="UniProtKB-EC"/>
</dbReference>
<evidence type="ECO:0000256" key="2">
    <source>
        <dbReference type="ARBA" id="ARBA00012959"/>
    </source>
</evidence>
<dbReference type="PANTHER" id="PTHR24096:SF251">
    <property type="entry name" value="4-COUMARATE--COA LIGASE-LIKE 9"/>
    <property type="match status" value="1"/>
</dbReference>
<protein>
    <recommendedName>
        <fullName evidence="2">4-coumarate--CoA ligase</fullName>
        <ecNumber evidence="2">6.2.1.12</ecNumber>
    </recommendedName>
</protein>
<dbReference type="SUPFAM" id="SSF56801">
    <property type="entry name" value="Acetyl-CoA synthetase-like"/>
    <property type="match status" value="1"/>
</dbReference>
<keyword evidence="3" id="KW-0436">Ligase</keyword>
<dbReference type="Gene3D" id="3.30.300.30">
    <property type="match status" value="1"/>
</dbReference>
<reference evidence="7" key="1">
    <citation type="submission" date="2022-05" db="EMBL/GenBank/DDBJ databases">
        <title>The Musa troglodytarum L. genome provides insights into the mechanism of non-climacteric behaviour and enrichment of carotenoids.</title>
        <authorList>
            <person name="Wang J."/>
        </authorList>
    </citation>
    <scope>NUCLEOTIDE SEQUENCE</scope>
    <source>
        <tissue evidence="7">Leaf</tissue>
    </source>
</reference>
<dbReference type="OrthoDB" id="10253869at2759"/>
<evidence type="ECO:0000259" key="6">
    <source>
        <dbReference type="Pfam" id="PF13193"/>
    </source>
</evidence>
<dbReference type="EC" id="6.2.1.12" evidence="2"/>
<proteinExistence type="inferred from homology"/>
<dbReference type="Gene3D" id="3.40.50.12780">
    <property type="entry name" value="N-terminal domain of ligase-like"/>
    <property type="match status" value="1"/>
</dbReference>
<dbReference type="EMBL" id="CP097507">
    <property type="protein sequence ID" value="URE05040.1"/>
    <property type="molecule type" value="Genomic_DNA"/>
</dbReference>
<evidence type="ECO:0000313" key="8">
    <source>
        <dbReference type="Proteomes" id="UP001055439"/>
    </source>
</evidence>
<comment type="similarity">
    <text evidence="1">Belongs to the ATP-dependent AMP-binding enzyme family.</text>
</comment>
<dbReference type="Proteomes" id="UP001055439">
    <property type="component" value="Chromosome 5"/>
</dbReference>
<dbReference type="GO" id="GO:0005524">
    <property type="term" value="F:ATP binding"/>
    <property type="evidence" value="ECO:0007669"/>
    <property type="project" value="UniProtKB-KW"/>
</dbReference>
<gene>
    <name evidence="7" type="ORF">MUK42_18910</name>
</gene>
<dbReference type="InterPro" id="IPR045851">
    <property type="entry name" value="AMP-bd_C_sf"/>
</dbReference>
<accession>A0A9E7FZY7</accession>
<dbReference type="AlphaFoldDB" id="A0A9E7FZY7"/>
<evidence type="ECO:0000313" key="7">
    <source>
        <dbReference type="EMBL" id="URE05040.1"/>
    </source>
</evidence>
<keyword evidence="4" id="KW-0067">ATP-binding</keyword>
<dbReference type="FunFam" id="3.30.300.30:FF:000007">
    <property type="entry name" value="4-coumarate--CoA ligase 2"/>
    <property type="match status" value="1"/>
</dbReference>
<feature type="domain" description="AMP-binding enzyme C-terminal" evidence="6">
    <location>
        <begin position="42"/>
        <end position="117"/>
    </location>
</feature>
<dbReference type="PANTHER" id="PTHR24096">
    <property type="entry name" value="LONG-CHAIN-FATTY-ACID--COA LIGASE"/>
    <property type="match status" value="1"/>
</dbReference>
<keyword evidence="8" id="KW-1185">Reference proteome</keyword>
<sequence>MDSEGWLKTGDLCYFDDDGFLFIVDRLKELIKYKAYQVPPAELEHILVSHPGIADAAVIPYPDEEAGQIPMAFVVRQPGSMLSDEEVMDFVGKQVAPYKRIRRIAFVSSIPKSPAGKILRRELINQALSSPKSKL</sequence>
<dbReference type="InterPro" id="IPR025110">
    <property type="entry name" value="AMP-bd_C"/>
</dbReference>
<evidence type="ECO:0000256" key="1">
    <source>
        <dbReference type="ARBA" id="ARBA00006432"/>
    </source>
</evidence>
<name>A0A9E7FZY7_9LILI</name>
<dbReference type="Pfam" id="PF13193">
    <property type="entry name" value="AMP-binding_C"/>
    <property type="match status" value="1"/>
</dbReference>
<evidence type="ECO:0000256" key="4">
    <source>
        <dbReference type="ARBA" id="ARBA00022840"/>
    </source>
</evidence>